<dbReference type="Gene3D" id="3.30.2090.10">
    <property type="entry name" value="Multidrug efflux transporter AcrB TolC docking domain, DN and DC subdomains"/>
    <property type="match status" value="2"/>
</dbReference>
<dbReference type="PRINTS" id="PR00702">
    <property type="entry name" value="ACRIFLAVINRP"/>
</dbReference>
<dbReference type="SUPFAM" id="SSF82866">
    <property type="entry name" value="Multidrug efflux transporter AcrB transmembrane domain"/>
    <property type="match status" value="2"/>
</dbReference>
<dbReference type="GO" id="GO:0042910">
    <property type="term" value="F:xenobiotic transmembrane transporter activity"/>
    <property type="evidence" value="ECO:0007669"/>
    <property type="project" value="TreeGrafter"/>
</dbReference>
<keyword evidence="2" id="KW-1133">Transmembrane helix</keyword>
<dbReference type="eggNOG" id="COG0841">
    <property type="taxonomic scope" value="Bacteria"/>
</dbReference>
<feature type="transmembrane region" description="Helical" evidence="2">
    <location>
        <begin position="48"/>
        <end position="65"/>
    </location>
</feature>
<evidence type="ECO:0000256" key="1">
    <source>
        <dbReference type="SAM" id="MobiDB-lite"/>
    </source>
</evidence>
<feature type="transmembrane region" description="Helical" evidence="2">
    <location>
        <begin position="431"/>
        <end position="451"/>
    </location>
</feature>
<keyword evidence="2" id="KW-0812">Transmembrane</keyword>
<organism evidence="3 4">
    <name type="scientific">Chthonomonas calidirosea (strain DSM 23976 / ICMP 18418 / T49)</name>
    <dbReference type="NCBI Taxonomy" id="1303518"/>
    <lineage>
        <taxon>Bacteria</taxon>
        <taxon>Bacillati</taxon>
        <taxon>Armatimonadota</taxon>
        <taxon>Chthonomonadia</taxon>
        <taxon>Chthonomonadales</taxon>
        <taxon>Chthonomonadaceae</taxon>
        <taxon>Chthonomonas</taxon>
    </lineage>
</organism>
<dbReference type="Proteomes" id="UP000014227">
    <property type="component" value="Chromosome I"/>
</dbReference>
<dbReference type="OrthoDB" id="9758297at2"/>
<name>S0EYK7_CHTCT</name>
<dbReference type="Pfam" id="PF00873">
    <property type="entry name" value="ACR_tran"/>
    <property type="match status" value="1"/>
</dbReference>
<dbReference type="SUPFAM" id="SSF82693">
    <property type="entry name" value="Multidrug efflux transporter AcrB pore domain, PN1, PN2, PC1 and PC2 subdomains"/>
    <property type="match status" value="3"/>
</dbReference>
<dbReference type="Gene3D" id="1.20.1640.10">
    <property type="entry name" value="Multidrug efflux transporter AcrB transmembrane domain"/>
    <property type="match status" value="2"/>
</dbReference>
<dbReference type="STRING" id="454171.CP488_02923"/>
<evidence type="ECO:0000313" key="4">
    <source>
        <dbReference type="Proteomes" id="UP000014227"/>
    </source>
</evidence>
<feature type="compositionally biased region" description="Basic residues" evidence="1">
    <location>
        <begin position="20"/>
        <end position="29"/>
    </location>
</feature>
<reference evidence="4" key="1">
    <citation type="submission" date="2013-03" db="EMBL/GenBank/DDBJ databases">
        <title>Genome sequence of Chthonomonas calidirosea, the first sequenced genome from the Armatimonadetes phylum (formally candidate division OP10).</title>
        <authorList>
            <person name="Lee K.C.Y."/>
            <person name="Morgan X.C."/>
            <person name="Dunfield P.F."/>
            <person name="Tamas I."/>
            <person name="Houghton K.M."/>
            <person name="Vyssotski M."/>
            <person name="Ryan J.L.J."/>
            <person name="Lagutin K."/>
            <person name="McDonald I.R."/>
            <person name="Stott M.B."/>
        </authorList>
    </citation>
    <scope>NUCLEOTIDE SEQUENCE [LARGE SCALE GENOMIC DNA]</scope>
    <source>
        <strain evidence="4">DSM 23976 / ICMP 18418 / T49</strain>
    </source>
</reference>
<sequence length="1129" mass="124319">MADHHTEHTYEPTGEPKGGHTPHHLGRSAHSHLGLAGRLAAAFVSSKLTPLIILASLLLGLIAVIRTPREEEPQIHVPMIDVLVQMPGATAKEVEQRVTNPLERVIHDVPGVEYIYSTSSPGQSLIIVRFYVGEDPEQSLVRLEEKLQAHEDSLPPGASKPILKMRSIDDVPILALTLHGANYNYYTLRQLAERLRDAIKQVPDVSNVDIIGGEPRQVRVILKPARLAAYGLTPLDVASALEGANAQQQSGSFDKNNAQILLRTGNFLRNAEDVQDVVVRSVGGRPIFVRDVAQVVEGPAEPQNYVFFGYGPATGKKTTPLQEAVTLAISKLPGTNAVDVVRRVMNKVNTLKGVIVPSDVHITVTRDYGATANEKAMELLFHMMIAVVSVMLLIALALGWRESLIVGIAIPVTLALTLFIFYLYGYTLNRITLFALIFSIGILVDDAIVVVENMVRHFRMEQGKPFSLRDVAIRAVDEVGNPTILATFAVIAAILPMAFVRGLMGPYMRPIPVGASAAMLFSLAVAFIVTPWATNVVLGRHHQHTQPTTPPSDHSEKAPDDWTTRLYRRVMKPLIHSPKARRLFFGGVIILLLGAMSLIALKLVVVKMLPFDNKNEFQLIVDMPNGTTLEQTTAATKALADYIATVPEVANYELYVGTASPYNFNGLVRHYYLRKAAYQADIQVNLVDKQHRTLQSHDIVKRIRPALARIAKAWGVRLKVAEVPPGPPVLETLVAEVYGPTDAARTAVAREVKRVFEQTPDVTDVDWYHDDAQPTYQMVVDRQKAALAHVDVQTAVNELTMALHGEPVGLAHDPEAREDVPIWLQLPRADRSGLNRLQNLYVPTQDGRSVPLSELVRTVEVPADESIYHKNLLPVVYVTGDVTGRLESPVYAILAMNKKLSQLRMPDGTHLHILSIRQPNNTNRLSMKWDGEWQITYEVFRDLGLAFAVVLVLIYILIVGWFRSFITPFVIMAPIPLTLVGILPAHALLGAFFTATSMIGFIAGAGIIVRNSIILVDFIELRLRQGFPLEEAVIDAGATRFRPMLLTAAAVIVGSFVILFDPIFQGLAISLMAGEIASTLLSRLAVPVLYYLVRRRNRDLDRFAPFGRPDLESEGEAVEAASPAGIHSL</sequence>
<feature type="transmembrane region" description="Helical" evidence="2">
    <location>
        <begin position="404"/>
        <end position="424"/>
    </location>
</feature>
<dbReference type="RefSeq" id="WP_016482538.1">
    <property type="nucleotide sequence ID" value="NC_021487.1"/>
</dbReference>
<evidence type="ECO:0000256" key="2">
    <source>
        <dbReference type="SAM" id="Phobius"/>
    </source>
</evidence>
<feature type="compositionally biased region" description="Basic and acidic residues" evidence="1">
    <location>
        <begin position="1"/>
        <end position="10"/>
    </location>
</feature>
<dbReference type="SUPFAM" id="SSF82714">
    <property type="entry name" value="Multidrug efflux transporter AcrB TolC docking domain, DN and DC subdomains"/>
    <property type="match status" value="2"/>
</dbReference>
<feature type="transmembrane region" description="Helical" evidence="2">
    <location>
        <begin position="484"/>
        <end position="504"/>
    </location>
</feature>
<dbReference type="AlphaFoldDB" id="S0EYK7"/>
<keyword evidence="2" id="KW-0472">Membrane</keyword>
<feature type="transmembrane region" description="Helical" evidence="2">
    <location>
        <begin position="1076"/>
        <end position="1093"/>
    </location>
</feature>
<dbReference type="PATRIC" id="fig|1303518.3.peg.1196"/>
<evidence type="ECO:0000313" key="3">
    <source>
        <dbReference type="EMBL" id="CCW34993.1"/>
    </source>
</evidence>
<dbReference type="EMBL" id="HF951689">
    <property type="protein sequence ID" value="CCW34993.1"/>
    <property type="molecule type" value="Genomic_DNA"/>
</dbReference>
<feature type="transmembrane region" description="Helical" evidence="2">
    <location>
        <begin position="943"/>
        <end position="962"/>
    </location>
</feature>
<dbReference type="GO" id="GO:0005886">
    <property type="term" value="C:plasma membrane"/>
    <property type="evidence" value="ECO:0007669"/>
    <property type="project" value="TreeGrafter"/>
</dbReference>
<feature type="transmembrane region" description="Helical" evidence="2">
    <location>
        <begin position="1044"/>
        <end position="1064"/>
    </location>
</feature>
<dbReference type="PANTHER" id="PTHR32063">
    <property type="match status" value="1"/>
</dbReference>
<dbReference type="InterPro" id="IPR027463">
    <property type="entry name" value="AcrB_DN_DC_subdom"/>
</dbReference>
<gene>
    <name evidence="3" type="ORF">CCALI_01174</name>
</gene>
<dbReference type="HOGENOM" id="CLU_002755_1_2_0"/>
<dbReference type="KEGG" id="ccz:CCALI_01174"/>
<dbReference type="InterPro" id="IPR001036">
    <property type="entry name" value="Acrflvin-R"/>
</dbReference>
<proteinExistence type="predicted"/>
<accession>S0EYK7</accession>
<feature type="transmembrane region" description="Helical" evidence="2">
    <location>
        <begin position="583"/>
        <end position="605"/>
    </location>
</feature>
<keyword evidence="4" id="KW-1185">Reference proteome</keyword>
<feature type="transmembrane region" description="Helical" evidence="2">
    <location>
        <begin position="511"/>
        <end position="533"/>
    </location>
</feature>
<feature type="transmembrane region" description="Helical" evidence="2">
    <location>
        <begin position="379"/>
        <end position="398"/>
    </location>
</feature>
<feature type="region of interest" description="Disordered" evidence="1">
    <location>
        <begin position="1"/>
        <end position="29"/>
    </location>
</feature>
<protein>
    <submittedName>
        <fullName evidence="3">Cation/multidrug efflux pump</fullName>
    </submittedName>
</protein>
<dbReference type="Gene3D" id="3.30.70.1430">
    <property type="entry name" value="Multidrug efflux transporter AcrB pore domain"/>
    <property type="match status" value="2"/>
</dbReference>
<dbReference type="Gene3D" id="3.30.70.1320">
    <property type="entry name" value="Multidrug efflux transporter AcrB pore domain like"/>
    <property type="match status" value="1"/>
</dbReference>
<feature type="transmembrane region" description="Helical" evidence="2">
    <location>
        <begin position="982"/>
        <end position="1009"/>
    </location>
</feature>
<dbReference type="PANTHER" id="PTHR32063:SF16">
    <property type="entry name" value="CATION EFFLUX SYSTEM (ACRB_ACRD_ACRF FAMILY)"/>
    <property type="match status" value="1"/>
</dbReference>
<dbReference type="Gene3D" id="3.30.70.1440">
    <property type="entry name" value="Multidrug efflux transporter AcrB pore domain"/>
    <property type="match status" value="1"/>
</dbReference>
<dbReference type="InParanoid" id="S0EYK7"/>